<dbReference type="AlphaFoldDB" id="A0A6P1ZMH6"/>
<dbReference type="EMBL" id="QMIF01000002">
    <property type="protein sequence ID" value="TVM35635.1"/>
    <property type="molecule type" value="Genomic_DNA"/>
</dbReference>
<dbReference type="RefSeq" id="WP_144233963.1">
    <property type="nucleotide sequence ID" value="NZ_QMIF01000002.1"/>
</dbReference>
<evidence type="ECO:0000313" key="2">
    <source>
        <dbReference type="Proteomes" id="UP000434052"/>
    </source>
</evidence>
<sequence length="80" mass="9223">MWIDRLLGRLGYMPISEHVEALRLHRPILQATFIRGDDISGDFLHLRIPHTFVPFWKSVISAMGVSVEEKAQPCRDGHEQ</sequence>
<dbReference type="Proteomes" id="UP000434052">
    <property type="component" value="Unassembled WGS sequence"/>
</dbReference>
<name>A0A6P1ZMH6_9BACT</name>
<proteinExistence type="predicted"/>
<reference evidence="1 2" key="1">
    <citation type="submission" date="2018-06" db="EMBL/GenBank/DDBJ databases">
        <title>Complete genome of Desulfovibrio marinus P48SEP.</title>
        <authorList>
            <person name="Crispim J.S."/>
            <person name="Vidigal P.M.P."/>
            <person name="Silva L.C.F."/>
            <person name="Araujo L.C."/>
            <person name="Laguardia C.N."/>
            <person name="Dias R.S."/>
            <person name="Sousa M.P."/>
            <person name="Paula S.O."/>
            <person name="Silva C."/>
        </authorList>
    </citation>
    <scope>NUCLEOTIDE SEQUENCE [LARGE SCALE GENOMIC DNA]</scope>
    <source>
        <strain evidence="1 2">P48SEP</strain>
    </source>
</reference>
<evidence type="ECO:0000313" key="1">
    <source>
        <dbReference type="EMBL" id="TVM35635.1"/>
    </source>
</evidence>
<comment type="caution">
    <text evidence="1">The sequence shown here is derived from an EMBL/GenBank/DDBJ whole genome shotgun (WGS) entry which is preliminary data.</text>
</comment>
<protein>
    <submittedName>
        <fullName evidence="1">Uncharacterized protein</fullName>
    </submittedName>
</protein>
<accession>A0A6P1ZMH6</accession>
<organism evidence="1 2">
    <name type="scientific">Oceanidesulfovibrio marinus</name>
    <dbReference type="NCBI Taxonomy" id="370038"/>
    <lineage>
        <taxon>Bacteria</taxon>
        <taxon>Pseudomonadati</taxon>
        <taxon>Thermodesulfobacteriota</taxon>
        <taxon>Desulfovibrionia</taxon>
        <taxon>Desulfovibrionales</taxon>
        <taxon>Desulfovibrionaceae</taxon>
        <taxon>Oceanidesulfovibrio</taxon>
    </lineage>
</organism>
<gene>
    <name evidence="1" type="ORF">DQK91_02925</name>
</gene>